<dbReference type="Gene3D" id="3.30.2020.40">
    <property type="entry name" value="Uncharacterised protein PF10387, DUF2442"/>
    <property type="match status" value="1"/>
</dbReference>
<accession>A0A951QG95</accession>
<dbReference type="InterPro" id="IPR018841">
    <property type="entry name" value="DUF2442"/>
</dbReference>
<dbReference type="Pfam" id="PF10387">
    <property type="entry name" value="DUF2442"/>
    <property type="match status" value="1"/>
</dbReference>
<evidence type="ECO:0000313" key="2">
    <source>
        <dbReference type="Proteomes" id="UP000757435"/>
    </source>
</evidence>
<sequence>MLNVDGRQKASGYGIHWLTLDEDLSINGLLKLAAIAFAKKPLLT</sequence>
<evidence type="ECO:0000313" key="1">
    <source>
        <dbReference type="EMBL" id="MBW4662230.1"/>
    </source>
</evidence>
<dbReference type="EMBL" id="JAHHHD010000063">
    <property type="protein sequence ID" value="MBW4662230.1"/>
    <property type="molecule type" value="Genomic_DNA"/>
</dbReference>
<comment type="caution">
    <text evidence="1">The sequence shown here is derived from an EMBL/GenBank/DDBJ whole genome shotgun (WGS) entry which is preliminary data.</text>
</comment>
<dbReference type="AlphaFoldDB" id="A0A951QG95"/>
<gene>
    <name evidence="1" type="ORF">KME15_26555</name>
</gene>
<dbReference type="Proteomes" id="UP000757435">
    <property type="component" value="Unassembled WGS sequence"/>
</dbReference>
<organism evidence="1 2">
    <name type="scientific">Drouetiella hepatica Uher 2000/2452</name>
    <dbReference type="NCBI Taxonomy" id="904376"/>
    <lineage>
        <taxon>Bacteria</taxon>
        <taxon>Bacillati</taxon>
        <taxon>Cyanobacteriota</taxon>
        <taxon>Cyanophyceae</taxon>
        <taxon>Oculatellales</taxon>
        <taxon>Oculatellaceae</taxon>
        <taxon>Drouetiella</taxon>
    </lineage>
</organism>
<name>A0A951QG95_9CYAN</name>
<reference evidence="1" key="1">
    <citation type="submission" date="2021-05" db="EMBL/GenBank/DDBJ databases">
        <authorList>
            <person name="Pietrasiak N."/>
            <person name="Ward R."/>
            <person name="Stajich J.E."/>
            <person name="Kurbessoian T."/>
        </authorList>
    </citation>
    <scope>NUCLEOTIDE SEQUENCE</scope>
    <source>
        <strain evidence="1">UHER 2000/2452</strain>
    </source>
</reference>
<reference evidence="1" key="2">
    <citation type="journal article" date="2022" name="Microbiol. Resour. Announc.">
        <title>Metagenome Sequencing to Explore Phylogenomics of Terrestrial Cyanobacteria.</title>
        <authorList>
            <person name="Ward R.D."/>
            <person name="Stajich J.E."/>
            <person name="Johansen J.R."/>
            <person name="Huntemann M."/>
            <person name="Clum A."/>
            <person name="Foster B."/>
            <person name="Foster B."/>
            <person name="Roux S."/>
            <person name="Palaniappan K."/>
            <person name="Varghese N."/>
            <person name="Mukherjee S."/>
            <person name="Reddy T.B.K."/>
            <person name="Daum C."/>
            <person name="Copeland A."/>
            <person name="Chen I.A."/>
            <person name="Ivanova N.N."/>
            <person name="Kyrpides N.C."/>
            <person name="Shapiro N."/>
            <person name="Eloe-Fadrosh E.A."/>
            <person name="Pietrasiak N."/>
        </authorList>
    </citation>
    <scope>NUCLEOTIDE SEQUENCE</scope>
    <source>
        <strain evidence="1">UHER 2000/2452</strain>
    </source>
</reference>
<protein>
    <submittedName>
        <fullName evidence="1">DUF2442 domain-containing protein</fullName>
    </submittedName>
</protein>
<proteinExistence type="predicted"/>